<evidence type="ECO:0000313" key="1">
    <source>
        <dbReference type="EMBL" id="CAG8706281.1"/>
    </source>
</evidence>
<reference evidence="1" key="1">
    <citation type="submission" date="2021-06" db="EMBL/GenBank/DDBJ databases">
        <authorList>
            <person name="Kallberg Y."/>
            <person name="Tangrot J."/>
            <person name="Rosling A."/>
        </authorList>
    </citation>
    <scope>NUCLEOTIDE SEQUENCE</scope>
    <source>
        <strain evidence="1">MA453B</strain>
    </source>
</reference>
<sequence length="217" mass="24088">MNKLSLSTDSAVKSKIAWHLLFSNLRCIQVPLTEVSLVIDLYIFDTVSSGGGSFSEGYTVLSQDCTNNGRLCEGDIKSITLIDENAKCLSNLTLAYIKYLKYSARNGCRKGKCNWKGCIAVFKDKPLNLCDIECCGNHDPEHVRTKPYRMAKVIKKEIASRSTNTTPSILATDNNDVQNAAAKLDDDDVQHAAAELDDDDLFRKRGLLKCHTVYSQN</sequence>
<keyword evidence="2" id="KW-1185">Reference proteome</keyword>
<organism evidence="1 2">
    <name type="scientific">Dentiscutata erythropus</name>
    <dbReference type="NCBI Taxonomy" id="1348616"/>
    <lineage>
        <taxon>Eukaryota</taxon>
        <taxon>Fungi</taxon>
        <taxon>Fungi incertae sedis</taxon>
        <taxon>Mucoromycota</taxon>
        <taxon>Glomeromycotina</taxon>
        <taxon>Glomeromycetes</taxon>
        <taxon>Diversisporales</taxon>
        <taxon>Gigasporaceae</taxon>
        <taxon>Dentiscutata</taxon>
    </lineage>
</organism>
<dbReference type="EMBL" id="CAJVPY010009236">
    <property type="protein sequence ID" value="CAG8706281.1"/>
    <property type="molecule type" value="Genomic_DNA"/>
</dbReference>
<dbReference type="Proteomes" id="UP000789405">
    <property type="component" value="Unassembled WGS sequence"/>
</dbReference>
<name>A0A9N9HUB2_9GLOM</name>
<feature type="non-terminal residue" evidence="1">
    <location>
        <position position="1"/>
    </location>
</feature>
<evidence type="ECO:0000313" key="2">
    <source>
        <dbReference type="Proteomes" id="UP000789405"/>
    </source>
</evidence>
<comment type="caution">
    <text evidence="1">The sequence shown here is derived from an EMBL/GenBank/DDBJ whole genome shotgun (WGS) entry which is preliminary data.</text>
</comment>
<dbReference type="AlphaFoldDB" id="A0A9N9HUB2"/>
<accession>A0A9N9HUB2</accession>
<gene>
    <name evidence="1" type="ORF">DERYTH_LOCUS13301</name>
</gene>
<protein>
    <submittedName>
        <fullName evidence="1">27726_t:CDS:1</fullName>
    </submittedName>
</protein>
<proteinExistence type="predicted"/>